<gene>
    <name evidence="5" type="ORF">ABW99_03965</name>
</gene>
<dbReference type="InterPro" id="IPR036388">
    <property type="entry name" value="WH-like_DNA-bd_sf"/>
</dbReference>
<keyword evidence="6" id="KW-1185">Reference proteome</keyword>
<keyword evidence="2" id="KW-0238">DNA-binding</keyword>
<keyword evidence="1" id="KW-0805">Transcription regulation</keyword>
<dbReference type="SUPFAM" id="SSF48008">
    <property type="entry name" value="GntR ligand-binding domain-like"/>
    <property type="match status" value="1"/>
</dbReference>
<dbReference type="InterPro" id="IPR011711">
    <property type="entry name" value="GntR_C"/>
</dbReference>
<dbReference type="Proteomes" id="UP000036700">
    <property type="component" value="Chromosome"/>
</dbReference>
<dbReference type="Gene3D" id="1.20.120.530">
    <property type="entry name" value="GntR ligand-binding domain-like"/>
    <property type="match status" value="1"/>
</dbReference>
<evidence type="ECO:0000256" key="1">
    <source>
        <dbReference type="ARBA" id="ARBA00023015"/>
    </source>
</evidence>
<dbReference type="KEGG" id="ptx:ABW99_03965"/>
<dbReference type="GO" id="GO:0003700">
    <property type="term" value="F:DNA-binding transcription factor activity"/>
    <property type="evidence" value="ECO:0007669"/>
    <property type="project" value="InterPro"/>
</dbReference>
<dbReference type="CDD" id="cd07377">
    <property type="entry name" value="WHTH_GntR"/>
    <property type="match status" value="1"/>
</dbReference>
<feature type="domain" description="HTH gntR-type" evidence="4">
    <location>
        <begin position="13"/>
        <end position="80"/>
    </location>
</feature>
<dbReference type="PATRIC" id="fig|445709.3.peg.847"/>
<dbReference type="STRING" id="445709.ABW99_03965"/>
<organism evidence="5 6">
    <name type="scientific">Pandoraea thiooxydans</name>
    <dbReference type="NCBI Taxonomy" id="445709"/>
    <lineage>
        <taxon>Bacteria</taxon>
        <taxon>Pseudomonadati</taxon>
        <taxon>Pseudomonadota</taxon>
        <taxon>Betaproteobacteria</taxon>
        <taxon>Burkholderiales</taxon>
        <taxon>Burkholderiaceae</taxon>
        <taxon>Pandoraea</taxon>
    </lineage>
</organism>
<dbReference type="Pfam" id="PF00392">
    <property type="entry name" value="GntR"/>
    <property type="match status" value="1"/>
</dbReference>
<dbReference type="SMART" id="SM00345">
    <property type="entry name" value="HTH_GNTR"/>
    <property type="match status" value="1"/>
</dbReference>
<evidence type="ECO:0000256" key="2">
    <source>
        <dbReference type="ARBA" id="ARBA00023125"/>
    </source>
</evidence>
<name>A0A0G3ETE7_9BURK</name>
<dbReference type="InterPro" id="IPR008920">
    <property type="entry name" value="TF_FadR/GntR_C"/>
</dbReference>
<dbReference type="Pfam" id="PF07729">
    <property type="entry name" value="FCD"/>
    <property type="match status" value="1"/>
</dbReference>
<evidence type="ECO:0000313" key="5">
    <source>
        <dbReference type="EMBL" id="AKJ70348.1"/>
    </source>
</evidence>
<sequence>MPAVAPEISNRPSFSNDEISRRIQNAVLEHRLAPGTKLVEERLAEISGVSRTKIREVLGKLAHEGLVTLIPNRGAFIASPSAQQARDVFVTRRMIEPEMARQLANTITTPQLRALRRHVRQEGEARRRGEMHAVIRLSGEFHVLFAQMHGNEILLRLLRELTPLTCLVITLYDKPNVPACPHHEHDALIDALEARDGERAAAIMLEHLRHIEATLSFDAPATAAVDIEAIFS</sequence>
<reference evidence="6" key="1">
    <citation type="submission" date="2015-06" db="EMBL/GenBank/DDBJ databases">
        <authorList>
            <person name="Lim Y.L."/>
            <person name="Ee R."/>
            <person name="Yong D."/>
            <person name="How K.Y."/>
            <person name="Yin W.F."/>
            <person name="Chan K.G."/>
        </authorList>
    </citation>
    <scope>NUCLEOTIDE SEQUENCE [LARGE SCALE GENOMIC DNA]</scope>
    <source>
        <strain evidence="6">DSM 25325</strain>
    </source>
</reference>
<dbReference type="Gene3D" id="1.10.10.10">
    <property type="entry name" value="Winged helix-like DNA-binding domain superfamily/Winged helix DNA-binding domain"/>
    <property type="match status" value="1"/>
</dbReference>
<dbReference type="SMART" id="SM00895">
    <property type="entry name" value="FCD"/>
    <property type="match status" value="1"/>
</dbReference>
<protein>
    <submittedName>
        <fullName evidence="5">GntR family transcriptional regulator</fullName>
    </submittedName>
</protein>
<dbReference type="PANTHER" id="PTHR43537:SF53">
    <property type="entry name" value="HTH-TYPE TRANSCRIPTIONAL REPRESSOR NANR"/>
    <property type="match status" value="1"/>
</dbReference>
<evidence type="ECO:0000259" key="4">
    <source>
        <dbReference type="PROSITE" id="PS50949"/>
    </source>
</evidence>
<dbReference type="EMBL" id="CP011568">
    <property type="protein sequence ID" value="AKJ70348.1"/>
    <property type="molecule type" value="Genomic_DNA"/>
</dbReference>
<dbReference type="InterPro" id="IPR036390">
    <property type="entry name" value="WH_DNA-bd_sf"/>
</dbReference>
<dbReference type="GO" id="GO:0003677">
    <property type="term" value="F:DNA binding"/>
    <property type="evidence" value="ECO:0007669"/>
    <property type="project" value="UniProtKB-KW"/>
</dbReference>
<dbReference type="InterPro" id="IPR000524">
    <property type="entry name" value="Tscrpt_reg_HTH_GntR"/>
</dbReference>
<dbReference type="AlphaFoldDB" id="A0A0G3ETE7"/>
<dbReference type="SUPFAM" id="SSF46785">
    <property type="entry name" value="Winged helix' DNA-binding domain"/>
    <property type="match status" value="1"/>
</dbReference>
<dbReference type="PROSITE" id="PS50949">
    <property type="entry name" value="HTH_GNTR"/>
    <property type="match status" value="1"/>
</dbReference>
<dbReference type="PANTHER" id="PTHR43537">
    <property type="entry name" value="TRANSCRIPTIONAL REGULATOR, GNTR FAMILY"/>
    <property type="match status" value="1"/>
</dbReference>
<keyword evidence="3" id="KW-0804">Transcription</keyword>
<evidence type="ECO:0000313" key="6">
    <source>
        <dbReference type="Proteomes" id="UP000036700"/>
    </source>
</evidence>
<evidence type="ECO:0000256" key="3">
    <source>
        <dbReference type="ARBA" id="ARBA00023163"/>
    </source>
</evidence>
<proteinExistence type="predicted"/>
<accession>A0A0G3ETE7</accession>